<keyword evidence="3 6" id="KW-0694">RNA-binding</keyword>
<gene>
    <name evidence="6 8" type="primary">rplU</name>
    <name evidence="8" type="ORF">ENJ03_05335</name>
</gene>
<sequence length="103" mass="12039">MYAIMETGGKQYKVAPGDIIRVEKLPGNKDDEVLFDKVLLISDKETIELGHPFIKDAKVKGKILNQGRSEKVVVFKFRRRKRYHKKRGHRQYLTTVKIENIEL</sequence>
<accession>A0A7V1I546</accession>
<dbReference type="GO" id="GO:0006412">
    <property type="term" value="P:translation"/>
    <property type="evidence" value="ECO:0007669"/>
    <property type="project" value="UniProtKB-UniRule"/>
</dbReference>
<dbReference type="AlphaFoldDB" id="A0A7V1I546"/>
<dbReference type="GO" id="GO:0005840">
    <property type="term" value="C:ribosome"/>
    <property type="evidence" value="ECO:0007669"/>
    <property type="project" value="UniProtKB-KW"/>
</dbReference>
<comment type="similarity">
    <text evidence="1 6 7">Belongs to the bacterial ribosomal protein bL21 family.</text>
</comment>
<keyword evidence="5 6" id="KW-0687">Ribonucleoprotein</keyword>
<dbReference type="InterPro" id="IPR001787">
    <property type="entry name" value="Ribosomal_bL21"/>
</dbReference>
<dbReference type="GO" id="GO:0003735">
    <property type="term" value="F:structural constituent of ribosome"/>
    <property type="evidence" value="ECO:0007669"/>
    <property type="project" value="InterPro"/>
</dbReference>
<organism evidence="8">
    <name type="scientific">Desulfofervidus auxilii</name>
    <dbReference type="NCBI Taxonomy" id="1621989"/>
    <lineage>
        <taxon>Bacteria</taxon>
        <taxon>Pseudomonadati</taxon>
        <taxon>Thermodesulfobacteriota</taxon>
        <taxon>Candidatus Desulfofervidia</taxon>
        <taxon>Candidatus Desulfofervidales</taxon>
        <taxon>Candidatus Desulfofervidaceae</taxon>
        <taxon>Candidatus Desulfofervidus</taxon>
    </lineage>
</organism>
<dbReference type="GO" id="GO:1990904">
    <property type="term" value="C:ribonucleoprotein complex"/>
    <property type="evidence" value="ECO:0007669"/>
    <property type="project" value="UniProtKB-KW"/>
</dbReference>
<evidence type="ECO:0000256" key="2">
    <source>
        <dbReference type="ARBA" id="ARBA00022730"/>
    </source>
</evidence>
<comment type="subunit">
    <text evidence="6">Part of the 50S ribosomal subunit. Contacts protein L20.</text>
</comment>
<evidence type="ECO:0000256" key="3">
    <source>
        <dbReference type="ARBA" id="ARBA00022884"/>
    </source>
</evidence>
<dbReference type="PROSITE" id="PS01169">
    <property type="entry name" value="RIBOSOMAL_L21"/>
    <property type="match status" value="1"/>
</dbReference>
<evidence type="ECO:0000256" key="4">
    <source>
        <dbReference type="ARBA" id="ARBA00022980"/>
    </source>
</evidence>
<dbReference type="InterPro" id="IPR018258">
    <property type="entry name" value="Ribosomal_bL21_CS"/>
</dbReference>
<dbReference type="GO" id="GO:0019843">
    <property type="term" value="F:rRNA binding"/>
    <property type="evidence" value="ECO:0007669"/>
    <property type="project" value="UniProtKB-UniRule"/>
</dbReference>
<dbReference type="InterPro" id="IPR036164">
    <property type="entry name" value="bL21-like_sf"/>
</dbReference>
<comment type="caution">
    <text evidence="8">The sequence shown here is derived from an EMBL/GenBank/DDBJ whole genome shotgun (WGS) entry which is preliminary data.</text>
</comment>
<keyword evidence="4 6" id="KW-0689">Ribosomal protein</keyword>
<name>A0A7V1I546_DESA2</name>
<protein>
    <recommendedName>
        <fullName evidence="6">Large ribosomal subunit protein bL21</fullName>
    </recommendedName>
</protein>
<evidence type="ECO:0000256" key="6">
    <source>
        <dbReference type="HAMAP-Rule" id="MF_01363"/>
    </source>
</evidence>
<dbReference type="HAMAP" id="MF_01363">
    <property type="entry name" value="Ribosomal_bL21"/>
    <property type="match status" value="1"/>
</dbReference>
<proteinExistence type="inferred from homology"/>
<dbReference type="InterPro" id="IPR028909">
    <property type="entry name" value="bL21-like"/>
</dbReference>
<dbReference type="NCBIfam" id="TIGR00061">
    <property type="entry name" value="L21"/>
    <property type="match status" value="1"/>
</dbReference>
<comment type="function">
    <text evidence="6 7">This protein binds to 23S rRNA in the presence of protein L20.</text>
</comment>
<evidence type="ECO:0000256" key="1">
    <source>
        <dbReference type="ARBA" id="ARBA00008563"/>
    </source>
</evidence>
<evidence type="ECO:0000313" key="8">
    <source>
        <dbReference type="EMBL" id="HEB74627.1"/>
    </source>
</evidence>
<dbReference type="PANTHER" id="PTHR21349">
    <property type="entry name" value="50S RIBOSOMAL PROTEIN L21"/>
    <property type="match status" value="1"/>
</dbReference>
<dbReference type="Proteomes" id="UP000886268">
    <property type="component" value="Unassembled WGS sequence"/>
</dbReference>
<dbReference type="SUPFAM" id="SSF141091">
    <property type="entry name" value="L21p-like"/>
    <property type="match status" value="1"/>
</dbReference>
<dbReference type="Pfam" id="PF00829">
    <property type="entry name" value="Ribosomal_L21p"/>
    <property type="match status" value="1"/>
</dbReference>
<evidence type="ECO:0000256" key="7">
    <source>
        <dbReference type="RuleBase" id="RU000562"/>
    </source>
</evidence>
<keyword evidence="2 6" id="KW-0699">rRNA-binding</keyword>
<evidence type="ECO:0000256" key="5">
    <source>
        <dbReference type="ARBA" id="ARBA00023274"/>
    </source>
</evidence>
<dbReference type="EMBL" id="DRKW01000316">
    <property type="protein sequence ID" value="HEB74627.1"/>
    <property type="molecule type" value="Genomic_DNA"/>
</dbReference>
<reference evidence="8" key="1">
    <citation type="journal article" date="2020" name="mSystems">
        <title>Genome- and Community-Level Interaction Insights into Carbon Utilization and Element Cycling Functions of Hydrothermarchaeota in Hydrothermal Sediment.</title>
        <authorList>
            <person name="Zhou Z."/>
            <person name="Liu Y."/>
            <person name="Xu W."/>
            <person name="Pan J."/>
            <person name="Luo Z.H."/>
            <person name="Li M."/>
        </authorList>
    </citation>
    <scope>NUCLEOTIDE SEQUENCE [LARGE SCALE GENOMIC DNA]</scope>
    <source>
        <strain evidence="8">HyVt-45</strain>
    </source>
</reference>
<dbReference type="GO" id="GO:0005737">
    <property type="term" value="C:cytoplasm"/>
    <property type="evidence" value="ECO:0007669"/>
    <property type="project" value="UniProtKB-ARBA"/>
</dbReference>
<dbReference type="PANTHER" id="PTHR21349:SF0">
    <property type="entry name" value="LARGE RIBOSOMAL SUBUNIT PROTEIN BL21M"/>
    <property type="match status" value="1"/>
</dbReference>